<dbReference type="RefSeq" id="WP_108915761.1">
    <property type="nucleotide sequence ID" value="NZ_BGJY01000001.1"/>
</dbReference>
<dbReference type="Proteomes" id="UP000245137">
    <property type="component" value="Unassembled WGS sequence"/>
</dbReference>
<dbReference type="EMBL" id="PUIV01000002">
    <property type="protein sequence ID" value="PWB95474.1"/>
    <property type="molecule type" value="Genomic_DNA"/>
</dbReference>
<dbReference type="InterPro" id="IPR023393">
    <property type="entry name" value="START-like_dom_sf"/>
</dbReference>
<evidence type="ECO:0000313" key="3">
    <source>
        <dbReference type="EMBL" id="PWB95474.1"/>
    </source>
</evidence>
<gene>
    <name evidence="3" type="ORF">C5689_02860</name>
</gene>
<proteinExistence type="inferred from homology"/>
<protein>
    <submittedName>
        <fullName evidence="3">SRPBCC domain-containing protein</fullName>
    </submittedName>
</protein>
<evidence type="ECO:0000313" key="4">
    <source>
        <dbReference type="Proteomes" id="UP000245137"/>
    </source>
</evidence>
<dbReference type="SUPFAM" id="SSF55961">
    <property type="entry name" value="Bet v1-like"/>
    <property type="match status" value="2"/>
</dbReference>
<accession>A0A2U1SV25</accession>
<dbReference type="AlphaFoldDB" id="A0A2U1SV25"/>
<comment type="caution">
    <text evidence="3">The sequence shown here is derived from an EMBL/GenBank/DDBJ whole genome shotgun (WGS) entry which is preliminary data.</text>
</comment>
<sequence length="300" mass="33483">MLKRIDDAIPPLTITRRFAAPPALLFDAWLDPKAVGRWLFRTPTGQSAHVEIDARVGGGFAIHEQRGEILATHFGEYVEIERPSRLVFTLGLQRECSSTRIAIDIRPDGVGSLLTLTHHMTTEAAAKSFAIRAGWAGILEGLARETGEADAPHRLILLRKFAAPRALVFKCLTEPQHMMRWLCPARFQVLFAENDLRIGGKWRSGMRSPEGDDFIHHGEYLEIDAPARLVMTHQWERNHLEPKALTTLEMELVEQNGETEMTFVQSGLATAESAASHSNGWTGAFDYLAELARELATSDH</sequence>
<comment type="similarity">
    <text evidence="1">Belongs to the AHA1 family.</text>
</comment>
<dbReference type="Pfam" id="PF08327">
    <property type="entry name" value="AHSA1"/>
    <property type="match status" value="2"/>
</dbReference>
<evidence type="ECO:0000259" key="2">
    <source>
        <dbReference type="Pfam" id="PF08327"/>
    </source>
</evidence>
<name>A0A2U1SV25_METSR</name>
<feature type="domain" description="Activator of Hsp90 ATPase homologue 1/2-like C-terminal" evidence="2">
    <location>
        <begin position="163"/>
        <end position="291"/>
    </location>
</feature>
<reference evidence="3 4" key="1">
    <citation type="journal article" date="2018" name="Appl. Microbiol. Biotechnol.">
        <title>Co-cultivation of the strictly anaerobic methanogen Methanosarcina barkeri with aerobic methanotrophs in an oxygen-limited membrane bioreactor.</title>
        <authorList>
            <person name="In 't Zandt M.H."/>
            <person name="van den Bosch T.J.M."/>
            <person name="Rijkers R."/>
            <person name="van Kessel M.A.H.J."/>
            <person name="Jetten M.S.M."/>
            <person name="Welte C.U."/>
        </authorList>
    </citation>
    <scope>NUCLEOTIDE SEQUENCE [LARGE SCALE GENOMIC DNA]</scope>
    <source>
        <strain evidence="3 4">DSM 17706</strain>
    </source>
</reference>
<dbReference type="OrthoDB" id="9805228at2"/>
<dbReference type="InterPro" id="IPR013538">
    <property type="entry name" value="ASHA1/2-like_C"/>
</dbReference>
<dbReference type="CDD" id="cd07814">
    <property type="entry name" value="SRPBCC_CalC_Aha1-like"/>
    <property type="match status" value="2"/>
</dbReference>
<keyword evidence="4" id="KW-1185">Reference proteome</keyword>
<dbReference type="Gene3D" id="3.30.530.20">
    <property type="match status" value="2"/>
</dbReference>
<evidence type="ECO:0000256" key="1">
    <source>
        <dbReference type="ARBA" id="ARBA00006817"/>
    </source>
</evidence>
<organism evidence="3 4">
    <name type="scientific">Methylosinus sporium</name>
    <dbReference type="NCBI Taxonomy" id="428"/>
    <lineage>
        <taxon>Bacteria</taxon>
        <taxon>Pseudomonadati</taxon>
        <taxon>Pseudomonadota</taxon>
        <taxon>Alphaproteobacteria</taxon>
        <taxon>Hyphomicrobiales</taxon>
        <taxon>Methylocystaceae</taxon>
        <taxon>Methylosinus</taxon>
    </lineage>
</organism>
<feature type="domain" description="Activator of Hsp90 ATPase homologue 1/2-like C-terminal" evidence="2">
    <location>
        <begin position="19"/>
        <end position="144"/>
    </location>
</feature>